<dbReference type="PANTHER" id="PTHR22916:SF3">
    <property type="entry name" value="UDP-GLCNAC:BETAGAL BETA-1,3-N-ACETYLGLUCOSAMINYLTRANSFERASE-LIKE PROTEIN 1"/>
    <property type="match status" value="1"/>
</dbReference>
<evidence type="ECO:0000313" key="3">
    <source>
        <dbReference type="Proteomes" id="UP000275348"/>
    </source>
</evidence>
<dbReference type="CDD" id="cd00761">
    <property type="entry name" value="Glyco_tranf_GTA_type"/>
    <property type="match status" value="1"/>
</dbReference>
<dbReference type="Proteomes" id="UP000275348">
    <property type="component" value="Unassembled WGS sequence"/>
</dbReference>
<proteinExistence type="predicted"/>
<comment type="caution">
    <text evidence="2">The sequence shown here is derived from an EMBL/GenBank/DDBJ whole genome shotgun (WGS) entry which is preliminary data.</text>
</comment>
<dbReference type="GO" id="GO:0016758">
    <property type="term" value="F:hexosyltransferase activity"/>
    <property type="evidence" value="ECO:0007669"/>
    <property type="project" value="UniProtKB-ARBA"/>
</dbReference>
<feature type="domain" description="Glycosyltransferase 2-like" evidence="1">
    <location>
        <begin position="9"/>
        <end position="172"/>
    </location>
</feature>
<dbReference type="Gene3D" id="3.90.550.10">
    <property type="entry name" value="Spore Coat Polysaccharide Biosynthesis Protein SpsA, Chain A"/>
    <property type="match status" value="1"/>
</dbReference>
<dbReference type="RefSeq" id="WP_121933280.1">
    <property type="nucleotide sequence ID" value="NZ_RDOJ01000001.1"/>
</dbReference>
<protein>
    <submittedName>
        <fullName evidence="2">Glycosyltransferase family 2 protein</fullName>
    </submittedName>
</protein>
<dbReference type="EMBL" id="RDOJ01000001">
    <property type="protein sequence ID" value="RLZ12702.1"/>
    <property type="molecule type" value="Genomic_DNA"/>
</dbReference>
<name>A0A3L9MIV2_9FLAO</name>
<dbReference type="InterPro" id="IPR001173">
    <property type="entry name" value="Glyco_trans_2-like"/>
</dbReference>
<dbReference type="Pfam" id="PF00535">
    <property type="entry name" value="Glycos_transf_2"/>
    <property type="match status" value="1"/>
</dbReference>
<keyword evidence="3" id="KW-1185">Reference proteome</keyword>
<reference evidence="2 3" key="1">
    <citation type="submission" date="2018-10" db="EMBL/GenBank/DDBJ databases">
        <authorList>
            <person name="Chen X."/>
        </authorList>
    </citation>
    <scope>NUCLEOTIDE SEQUENCE [LARGE SCALE GENOMIC DNA]</scope>
    <source>
        <strain evidence="2 3">YIM 102668</strain>
    </source>
</reference>
<organism evidence="2 3">
    <name type="scientific">Faecalibacter macacae</name>
    <dbReference type="NCBI Taxonomy" id="1859289"/>
    <lineage>
        <taxon>Bacteria</taxon>
        <taxon>Pseudomonadati</taxon>
        <taxon>Bacteroidota</taxon>
        <taxon>Flavobacteriia</taxon>
        <taxon>Flavobacteriales</taxon>
        <taxon>Weeksellaceae</taxon>
        <taxon>Faecalibacter</taxon>
    </lineage>
</organism>
<accession>A0A3L9MIV2</accession>
<dbReference type="SUPFAM" id="SSF53448">
    <property type="entry name" value="Nucleotide-diphospho-sugar transferases"/>
    <property type="match status" value="1"/>
</dbReference>
<gene>
    <name evidence="2" type="ORF">EAH69_00680</name>
</gene>
<dbReference type="PANTHER" id="PTHR22916">
    <property type="entry name" value="GLYCOSYLTRANSFERASE"/>
    <property type="match status" value="1"/>
</dbReference>
<dbReference type="AlphaFoldDB" id="A0A3L9MIV2"/>
<evidence type="ECO:0000313" key="2">
    <source>
        <dbReference type="EMBL" id="RLZ12702.1"/>
    </source>
</evidence>
<sequence length="288" mass="33870">MTNLKPNLSIIIANYNNGHFFKDCYTSLVNQNETNWEAIVIDDCSSDTSIDLILPLIEGDSRFRFFKNEVNVGYQQTVRKAIELCRSDLFARLDPDDALMPNAIEKSIKLHKEFPEVGLVYSNNIICDEYLNPLTRLNGSYIRHKGRQLTNEKFIFGEVGHFATFKKSIYDKTDGIDIFNRRAEDQDIYMKIFEISPVKYIDEELYLYRVHDGGVSTNENSDKALFWHWVAIIKSAERQGINPEELFFKQFVRIEMLDREIYHINLIKKSRWMKIGRFLGFFKLYKNL</sequence>
<evidence type="ECO:0000259" key="1">
    <source>
        <dbReference type="Pfam" id="PF00535"/>
    </source>
</evidence>
<dbReference type="InterPro" id="IPR029044">
    <property type="entry name" value="Nucleotide-diphossugar_trans"/>
</dbReference>
<dbReference type="OrthoDB" id="635429at2"/>